<keyword evidence="2" id="KW-0808">Transferase</keyword>
<accession>A0A3P7PDB3</accession>
<gene>
    <name evidence="2" type="primary">tsaB</name>
    <name evidence="2" type="ORF">PATL70BA_1005</name>
</gene>
<evidence type="ECO:0000313" key="2">
    <source>
        <dbReference type="EMBL" id="VDN46878.1"/>
    </source>
</evidence>
<protein>
    <submittedName>
        <fullName evidence="2">tRNA (Adenosine(37)-N6)-threonylcarbamoyltransferase complex dimerization subunit type 1 TsaB</fullName>
    </submittedName>
</protein>
<dbReference type="GO" id="GO:0016740">
    <property type="term" value="F:transferase activity"/>
    <property type="evidence" value="ECO:0007669"/>
    <property type="project" value="UniProtKB-KW"/>
</dbReference>
<evidence type="ECO:0000259" key="1">
    <source>
        <dbReference type="Pfam" id="PF00814"/>
    </source>
</evidence>
<dbReference type="CDD" id="cd24032">
    <property type="entry name" value="ASKHA_NBD_TsaB"/>
    <property type="match status" value="1"/>
</dbReference>
<dbReference type="GO" id="GO:0002949">
    <property type="term" value="P:tRNA threonylcarbamoyladenosine modification"/>
    <property type="evidence" value="ECO:0007669"/>
    <property type="project" value="InterPro"/>
</dbReference>
<sequence length="237" mass="26238">MKILAIESSAMVAGVAIIEDTKIIGEYILNNKKNHAQTIMPMLDSLKDQLGLALSSLDAIAVSKGPGSYTGLRIGSATAKGLAHVLGVPIIGVSTIESMAHNIQTTDSIICPMLDARRQHVFSGAYVYEGDKMNNLIPINQMLVTELLEQLKTYNKPIIFLGDGFEAHESVIRSYLSEDKIIVARAIEFLPRASTLGFLAIEKYNKGEWEDYLTHQPNYYRLSQAEREYEEKMNGNS</sequence>
<dbReference type="Proteomes" id="UP000279029">
    <property type="component" value="Chromosome"/>
</dbReference>
<evidence type="ECO:0000313" key="3">
    <source>
        <dbReference type="Proteomes" id="UP000279029"/>
    </source>
</evidence>
<dbReference type="InterPro" id="IPR043129">
    <property type="entry name" value="ATPase_NBD"/>
</dbReference>
<dbReference type="GO" id="GO:0005829">
    <property type="term" value="C:cytosol"/>
    <property type="evidence" value="ECO:0007669"/>
    <property type="project" value="TreeGrafter"/>
</dbReference>
<dbReference type="EMBL" id="LR130778">
    <property type="protein sequence ID" value="VDN46878.1"/>
    <property type="molecule type" value="Genomic_DNA"/>
</dbReference>
<dbReference type="AlphaFoldDB" id="A0A3P7PDB3"/>
<dbReference type="OrthoDB" id="9784166at2"/>
<name>A0A3P7PDB3_9FIRM</name>
<dbReference type="InterPro" id="IPR000905">
    <property type="entry name" value="Gcp-like_dom"/>
</dbReference>
<dbReference type="NCBIfam" id="TIGR03725">
    <property type="entry name" value="T6A_YeaZ"/>
    <property type="match status" value="1"/>
</dbReference>
<reference evidence="2 3" key="1">
    <citation type="submission" date="2018-09" db="EMBL/GenBank/DDBJ databases">
        <authorList>
            <person name="Postec A."/>
        </authorList>
    </citation>
    <scope>NUCLEOTIDE SEQUENCE [LARGE SCALE GENOMIC DNA]</scope>
    <source>
        <strain evidence="2">70B-A</strain>
    </source>
</reference>
<organism evidence="2 3">
    <name type="scientific">Petrocella atlantisensis</name>
    <dbReference type="NCBI Taxonomy" id="2173034"/>
    <lineage>
        <taxon>Bacteria</taxon>
        <taxon>Bacillati</taxon>
        <taxon>Bacillota</taxon>
        <taxon>Clostridia</taxon>
        <taxon>Lachnospirales</taxon>
        <taxon>Vallitaleaceae</taxon>
        <taxon>Petrocella</taxon>
    </lineage>
</organism>
<dbReference type="InterPro" id="IPR022496">
    <property type="entry name" value="T6A_TsaB"/>
</dbReference>
<dbReference type="KEGG" id="cbar:PATL70BA_1005"/>
<feature type="domain" description="Gcp-like" evidence="1">
    <location>
        <begin position="23"/>
        <end position="227"/>
    </location>
</feature>
<dbReference type="SUPFAM" id="SSF53067">
    <property type="entry name" value="Actin-like ATPase domain"/>
    <property type="match status" value="2"/>
</dbReference>
<dbReference type="RefSeq" id="WP_125136303.1">
    <property type="nucleotide sequence ID" value="NZ_LR130778.1"/>
</dbReference>
<dbReference type="Gene3D" id="3.30.420.40">
    <property type="match status" value="2"/>
</dbReference>
<keyword evidence="3" id="KW-1185">Reference proteome</keyword>
<dbReference type="PANTHER" id="PTHR11735">
    <property type="entry name" value="TRNA N6-ADENOSINE THREONYLCARBAMOYLTRANSFERASE"/>
    <property type="match status" value="1"/>
</dbReference>
<dbReference type="Pfam" id="PF00814">
    <property type="entry name" value="TsaD"/>
    <property type="match status" value="1"/>
</dbReference>
<proteinExistence type="predicted"/>
<dbReference type="PANTHER" id="PTHR11735:SF11">
    <property type="entry name" value="TRNA THREONYLCARBAMOYLADENOSINE BIOSYNTHESIS PROTEIN TSAB"/>
    <property type="match status" value="1"/>
</dbReference>